<sequence length="86" mass="9598">MEKTVRNYRIIIKPDSYPDTKKGCYTALCPTLGLADYGNTIDEALKNISALIKFHLECLVDEGKEIPTDNPEKELITTTQVSLSHA</sequence>
<dbReference type="AlphaFoldDB" id="A0A1F5G2N9"/>
<proteinExistence type="predicted"/>
<evidence type="ECO:0000313" key="1">
    <source>
        <dbReference type="EMBL" id="OGD86141.1"/>
    </source>
</evidence>
<evidence type="ECO:0000313" key="2">
    <source>
        <dbReference type="Proteomes" id="UP000176628"/>
    </source>
</evidence>
<reference evidence="1 2" key="1">
    <citation type="journal article" date="2016" name="Nat. Commun.">
        <title>Thousands of microbial genomes shed light on interconnected biogeochemical processes in an aquifer system.</title>
        <authorList>
            <person name="Anantharaman K."/>
            <person name="Brown C.T."/>
            <person name="Hug L.A."/>
            <person name="Sharon I."/>
            <person name="Castelle C.J."/>
            <person name="Probst A.J."/>
            <person name="Thomas B.C."/>
            <person name="Singh A."/>
            <person name="Wilkins M.J."/>
            <person name="Karaoz U."/>
            <person name="Brodie E.L."/>
            <person name="Williams K.H."/>
            <person name="Hubbard S.S."/>
            <person name="Banfield J.F."/>
        </authorList>
    </citation>
    <scope>NUCLEOTIDE SEQUENCE [LARGE SCALE GENOMIC DNA]</scope>
</reference>
<dbReference type="Gene3D" id="3.30.160.250">
    <property type="match status" value="1"/>
</dbReference>
<dbReference type="SUPFAM" id="SSF143100">
    <property type="entry name" value="TTHA1013/TTHA0281-like"/>
    <property type="match status" value="1"/>
</dbReference>
<accession>A0A1F5G2N9</accession>
<dbReference type="Proteomes" id="UP000176628">
    <property type="component" value="Unassembled WGS sequence"/>
</dbReference>
<gene>
    <name evidence="1" type="ORF">A2Z23_03415</name>
</gene>
<dbReference type="InterPro" id="IPR035069">
    <property type="entry name" value="TTHA1013/TTHA0281-like"/>
</dbReference>
<comment type="caution">
    <text evidence="1">The sequence shown here is derived from an EMBL/GenBank/DDBJ whole genome shotgun (WGS) entry which is preliminary data.</text>
</comment>
<dbReference type="EMBL" id="MFAV01000031">
    <property type="protein sequence ID" value="OGD86141.1"/>
    <property type="molecule type" value="Genomic_DNA"/>
</dbReference>
<name>A0A1F5G2N9_9BACT</name>
<organism evidence="1 2">
    <name type="scientific">Candidatus Curtissbacteria bacterium RBG_16_39_7</name>
    <dbReference type="NCBI Taxonomy" id="1797707"/>
    <lineage>
        <taxon>Bacteria</taxon>
        <taxon>Candidatus Curtissiibacteriota</taxon>
    </lineage>
</organism>
<protein>
    <submittedName>
        <fullName evidence="1">Uncharacterized protein</fullName>
    </submittedName>
</protein>